<name>A0A1F5G6M6_9BACT</name>
<dbReference type="Proteomes" id="UP000177369">
    <property type="component" value="Unassembled WGS sequence"/>
</dbReference>
<dbReference type="EMBL" id="MFBD01000047">
    <property type="protein sequence ID" value="OGD87489.1"/>
    <property type="molecule type" value="Genomic_DNA"/>
</dbReference>
<dbReference type="STRING" id="1797714.A3D04_04185"/>
<sequence length="242" mass="26653">MDNIFVRNIFAAVFDKKVLDPILEILKAGQKARPFSGRKSGTRSGLGLDNVRFWGTEGTVEYLKQKGFKANSVVSGFDFDGRVKTLDRKVFAAILADRSKRKHLSELKKLARYTSEVDFDSSEVNKLGVSGLTPGVESGSHLEDTPGVGDWQPFDLVIVNLYPLDKKNFPESMDIGGQALIRAAIKNYKNVALAFDASSLASLVRELISNKGSTTLSFRKKQAQKAAEFIASRGKLEDSLFI</sequence>
<evidence type="ECO:0000313" key="2">
    <source>
        <dbReference type="Proteomes" id="UP000177369"/>
    </source>
</evidence>
<organism evidence="1 2">
    <name type="scientific">Candidatus Curtissbacteria bacterium RIFCSPHIGHO2_02_FULL_40_16b</name>
    <dbReference type="NCBI Taxonomy" id="1797714"/>
    <lineage>
        <taxon>Bacteria</taxon>
        <taxon>Candidatus Curtissiibacteriota</taxon>
    </lineage>
</organism>
<evidence type="ECO:0008006" key="3">
    <source>
        <dbReference type="Google" id="ProtNLM"/>
    </source>
</evidence>
<gene>
    <name evidence="1" type="ORF">A3D04_04185</name>
</gene>
<comment type="caution">
    <text evidence="1">The sequence shown here is derived from an EMBL/GenBank/DDBJ whole genome shotgun (WGS) entry which is preliminary data.</text>
</comment>
<proteinExistence type="predicted"/>
<evidence type="ECO:0000313" key="1">
    <source>
        <dbReference type="EMBL" id="OGD87489.1"/>
    </source>
</evidence>
<dbReference type="GO" id="GO:0006189">
    <property type="term" value="P:'de novo' IMP biosynthetic process"/>
    <property type="evidence" value="ECO:0007669"/>
    <property type="project" value="TreeGrafter"/>
</dbReference>
<dbReference type="Gene3D" id="3.40.50.1380">
    <property type="entry name" value="Methylglyoxal synthase-like domain"/>
    <property type="match status" value="1"/>
</dbReference>
<dbReference type="GO" id="GO:0005829">
    <property type="term" value="C:cytosol"/>
    <property type="evidence" value="ECO:0007669"/>
    <property type="project" value="TreeGrafter"/>
</dbReference>
<dbReference type="SUPFAM" id="SSF52335">
    <property type="entry name" value="Methylglyoxal synthase-like"/>
    <property type="match status" value="1"/>
</dbReference>
<dbReference type="PANTHER" id="PTHR11692:SF0">
    <property type="entry name" value="BIFUNCTIONAL PURINE BIOSYNTHESIS PROTEIN ATIC"/>
    <property type="match status" value="1"/>
</dbReference>
<dbReference type="GO" id="GO:0003937">
    <property type="term" value="F:IMP cyclohydrolase activity"/>
    <property type="evidence" value="ECO:0007669"/>
    <property type="project" value="InterPro"/>
</dbReference>
<dbReference type="GO" id="GO:0004643">
    <property type="term" value="F:phosphoribosylaminoimidazolecarboxamide formyltransferase activity"/>
    <property type="evidence" value="ECO:0007669"/>
    <property type="project" value="InterPro"/>
</dbReference>
<accession>A0A1F5G6M6</accession>
<protein>
    <recommendedName>
        <fullName evidence="3">MGS-like domain-containing protein</fullName>
    </recommendedName>
</protein>
<dbReference type="PANTHER" id="PTHR11692">
    <property type="entry name" value="BIFUNCTIONAL PURINE BIOSYNTHESIS PROTEIN PURH"/>
    <property type="match status" value="1"/>
</dbReference>
<dbReference type="AlphaFoldDB" id="A0A1F5G6M6"/>
<dbReference type="InterPro" id="IPR002695">
    <property type="entry name" value="PurH-like"/>
</dbReference>
<reference evidence="1 2" key="1">
    <citation type="journal article" date="2016" name="Nat. Commun.">
        <title>Thousands of microbial genomes shed light on interconnected biogeochemical processes in an aquifer system.</title>
        <authorList>
            <person name="Anantharaman K."/>
            <person name="Brown C.T."/>
            <person name="Hug L.A."/>
            <person name="Sharon I."/>
            <person name="Castelle C.J."/>
            <person name="Probst A.J."/>
            <person name="Thomas B.C."/>
            <person name="Singh A."/>
            <person name="Wilkins M.J."/>
            <person name="Karaoz U."/>
            <person name="Brodie E.L."/>
            <person name="Williams K.H."/>
            <person name="Hubbard S.S."/>
            <person name="Banfield J.F."/>
        </authorList>
    </citation>
    <scope>NUCLEOTIDE SEQUENCE [LARGE SCALE GENOMIC DNA]</scope>
</reference>
<dbReference type="InterPro" id="IPR036914">
    <property type="entry name" value="MGS-like_dom_sf"/>
</dbReference>